<reference evidence="12" key="4">
    <citation type="submission" date="2025-09" db="UniProtKB">
        <authorList>
            <consortium name="Ensembl"/>
        </authorList>
    </citation>
    <scope>IDENTIFICATION</scope>
</reference>
<dbReference type="GO" id="GO:0003724">
    <property type="term" value="F:RNA helicase activity"/>
    <property type="evidence" value="ECO:0007669"/>
    <property type="project" value="UniProtKB-EC"/>
</dbReference>
<keyword evidence="13" id="KW-1185">Reference proteome</keyword>
<keyword evidence="5 8" id="KW-0347">Helicase</keyword>
<dbReference type="AlphaFoldDB" id="F6T7R0"/>
<dbReference type="PROSITE" id="PS51192">
    <property type="entry name" value="HELICASE_ATP_BIND_1"/>
    <property type="match status" value="1"/>
</dbReference>
<keyword evidence="6 8" id="KW-0067">ATP-binding</keyword>
<dbReference type="InterPro" id="IPR027417">
    <property type="entry name" value="P-loop_NTPase"/>
</dbReference>
<reference evidence="12" key="3">
    <citation type="submission" date="2025-08" db="UniProtKB">
        <authorList>
            <consortium name="Ensembl"/>
        </authorList>
    </citation>
    <scope>IDENTIFICATION</scope>
</reference>
<dbReference type="InParanoid" id="F6T7R0"/>
<feature type="domain" description="Helicase C-terminal" evidence="11">
    <location>
        <begin position="201"/>
        <end position="345"/>
    </location>
</feature>
<evidence type="ECO:0000256" key="5">
    <source>
        <dbReference type="ARBA" id="ARBA00022806"/>
    </source>
</evidence>
<evidence type="ECO:0000313" key="13">
    <source>
        <dbReference type="Proteomes" id="UP000008144"/>
    </source>
</evidence>
<evidence type="ECO:0000256" key="2">
    <source>
        <dbReference type="ARBA" id="ARBA00012552"/>
    </source>
</evidence>
<dbReference type="Pfam" id="PF00270">
    <property type="entry name" value="DEAD"/>
    <property type="match status" value="1"/>
</dbReference>
<comment type="similarity">
    <text evidence="8">Belongs to the DEAD box helicase family.</text>
</comment>
<keyword evidence="7" id="KW-0539">Nucleus</keyword>
<reference evidence="13" key="1">
    <citation type="journal article" date="2002" name="Science">
        <title>The draft genome of Ciona intestinalis: insights into chordate and vertebrate origins.</title>
        <authorList>
            <person name="Dehal P."/>
            <person name="Satou Y."/>
            <person name="Campbell R.K."/>
            <person name="Chapman J."/>
            <person name="Degnan B."/>
            <person name="De Tomaso A."/>
            <person name="Davidson B."/>
            <person name="Di Gregorio A."/>
            <person name="Gelpke M."/>
            <person name="Goodstein D.M."/>
            <person name="Harafuji N."/>
            <person name="Hastings K.E."/>
            <person name="Ho I."/>
            <person name="Hotta K."/>
            <person name="Huang W."/>
            <person name="Kawashima T."/>
            <person name="Lemaire P."/>
            <person name="Martinez D."/>
            <person name="Meinertzhagen I.A."/>
            <person name="Necula S."/>
            <person name="Nonaka M."/>
            <person name="Putnam N."/>
            <person name="Rash S."/>
            <person name="Saiga H."/>
            <person name="Satake M."/>
            <person name="Terry A."/>
            <person name="Yamada L."/>
            <person name="Wang H.G."/>
            <person name="Awazu S."/>
            <person name="Azumi K."/>
            <person name="Boore J."/>
            <person name="Branno M."/>
            <person name="Chin-Bow S."/>
            <person name="DeSantis R."/>
            <person name="Doyle S."/>
            <person name="Francino P."/>
            <person name="Keys D.N."/>
            <person name="Haga S."/>
            <person name="Hayashi H."/>
            <person name="Hino K."/>
            <person name="Imai K.S."/>
            <person name="Inaba K."/>
            <person name="Kano S."/>
            <person name="Kobayashi K."/>
            <person name="Kobayashi M."/>
            <person name="Lee B.I."/>
            <person name="Makabe K.W."/>
            <person name="Manohar C."/>
            <person name="Matassi G."/>
            <person name="Medina M."/>
            <person name="Mochizuki Y."/>
            <person name="Mount S."/>
            <person name="Morishita T."/>
            <person name="Miura S."/>
            <person name="Nakayama A."/>
            <person name="Nishizaka S."/>
            <person name="Nomoto H."/>
            <person name="Ohta F."/>
            <person name="Oishi K."/>
            <person name="Rigoutsos I."/>
            <person name="Sano M."/>
            <person name="Sasaki A."/>
            <person name="Sasakura Y."/>
            <person name="Shoguchi E."/>
            <person name="Shin-i T."/>
            <person name="Spagnuolo A."/>
            <person name="Stainier D."/>
            <person name="Suzuki M.M."/>
            <person name="Tassy O."/>
            <person name="Takatori N."/>
            <person name="Tokuoka M."/>
            <person name="Yagi K."/>
            <person name="Yoshizaki F."/>
            <person name="Wada S."/>
            <person name="Zhang C."/>
            <person name="Hyatt P.D."/>
            <person name="Larimer F."/>
            <person name="Detter C."/>
            <person name="Doggett N."/>
            <person name="Glavina T."/>
            <person name="Hawkins T."/>
            <person name="Richardson P."/>
            <person name="Lucas S."/>
            <person name="Kohara Y."/>
            <person name="Levine M."/>
            <person name="Satoh N."/>
            <person name="Rokhsar D.S."/>
        </authorList>
    </citation>
    <scope>NUCLEOTIDE SEQUENCE [LARGE SCALE GENOMIC DNA]</scope>
</reference>
<dbReference type="GO" id="GO:0003676">
    <property type="term" value="F:nucleic acid binding"/>
    <property type="evidence" value="ECO:0007669"/>
    <property type="project" value="InterPro"/>
</dbReference>
<dbReference type="STRING" id="7719.ENSCINP00000003726"/>
<accession>F6T7R0</accession>
<evidence type="ECO:0000256" key="6">
    <source>
        <dbReference type="ARBA" id="ARBA00022840"/>
    </source>
</evidence>
<evidence type="ECO:0000259" key="11">
    <source>
        <dbReference type="PROSITE" id="PS51194"/>
    </source>
</evidence>
<evidence type="ECO:0000256" key="1">
    <source>
        <dbReference type="ARBA" id="ARBA00004123"/>
    </source>
</evidence>
<dbReference type="PANTHER" id="PTHR47958">
    <property type="entry name" value="ATP-DEPENDENT RNA HELICASE DBP3"/>
    <property type="match status" value="1"/>
</dbReference>
<feature type="region of interest" description="Disordered" evidence="9">
    <location>
        <begin position="420"/>
        <end position="450"/>
    </location>
</feature>
<keyword evidence="4 8" id="KW-0378">Hydrolase</keyword>
<name>F6T7R0_CIOIN</name>
<dbReference type="GO" id="GO:0016787">
    <property type="term" value="F:hydrolase activity"/>
    <property type="evidence" value="ECO:0007669"/>
    <property type="project" value="UniProtKB-KW"/>
</dbReference>
<evidence type="ECO:0000313" key="12">
    <source>
        <dbReference type="Ensembl" id="ENSCINP00000003726.3"/>
    </source>
</evidence>
<dbReference type="InterPro" id="IPR011545">
    <property type="entry name" value="DEAD/DEAH_box_helicase_dom"/>
</dbReference>
<dbReference type="InterPro" id="IPR001650">
    <property type="entry name" value="Helicase_C-like"/>
</dbReference>
<dbReference type="GO" id="GO:0005524">
    <property type="term" value="F:ATP binding"/>
    <property type="evidence" value="ECO:0007669"/>
    <property type="project" value="UniProtKB-KW"/>
</dbReference>
<reference evidence="12" key="2">
    <citation type="journal article" date="2008" name="Genome Biol.">
        <title>Improved genome assembly and evidence-based global gene model set for the chordate Ciona intestinalis: new insight into intron and operon populations.</title>
        <authorList>
            <person name="Satou Y."/>
            <person name="Mineta K."/>
            <person name="Ogasawara M."/>
            <person name="Sasakura Y."/>
            <person name="Shoguchi E."/>
            <person name="Ueno K."/>
            <person name="Yamada L."/>
            <person name="Matsumoto J."/>
            <person name="Wasserscheid J."/>
            <person name="Dewar K."/>
            <person name="Wiley G.B."/>
            <person name="Macmil S.L."/>
            <person name="Roe B.A."/>
            <person name="Zeller R.W."/>
            <person name="Hastings K.E."/>
            <person name="Lemaire P."/>
            <person name="Lindquist E."/>
            <person name="Endo T."/>
            <person name="Hotta K."/>
            <person name="Inaba K."/>
        </authorList>
    </citation>
    <scope>NUCLEOTIDE SEQUENCE [LARGE SCALE GENOMIC DNA]</scope>
    <source>
        <strain evidence="12">wild type</strain>
    </source>
</reference>
<evidence type="ECO:0000256" key="8">
    <source>
        <dbReference type="RuleBase" id="RU000492"/>
    </source>
</evidence>
<dbReference type="EMBL" id="EAAA01001955">
    <property type="status" value="NOT_ANNOTATED_CDS"/>
    <property type="molecule type" value="Genomic_DNA"/>
</dbReference>
<dbReference type="Ensembl" id="ENSCINT00000003726.3">
    <property type="protein sequence ID" value="ENSCINP00000003726.3"/>
    <property type="gene ID" value="ENSCING00000001837.3"/>
</dbReference>
<feature type="region of interest" description="Disordered" evidence="9">
    <location>
        <begin position="355"/>
        <end position="381"/>
    </location>
</feature>
<evidence type="ECO:0000259" key="10">
    <source>
        <dbReference type="PROSITE" id="PS51192"/>
    </source>
</evidence>
<dbReference type="OMA" id="MHEQQKG"/>
<dbReference type="EC" id="3.6.4.13" evidence="2"/>
<dbReference type="SMART" id="SM00490">
    <property type="entry name" value="HELICc"/>
    <property type="match status" value="1"/>
</dbReference>
<evidence type="ECO:0000256" key="3">
    <source>
        <dbReference type="ARBA" id="ARBA00022741"/>
    </source>
</evidence>
<dbReference type="GO" id="GO:0005634">
    <property type="term" value="C:nucleus"/>
    <property type="evidence" value="ECO:0000318"/>
    <property type="project" value="GO_Central"/>
</dbReference>
<dbReference type="InterPro" id="IPR000629">
    <property type="entry name" value="RNA-helicase_DEAD-box_CS"/>
</dbReference>
<dbReference type="GeneTree" id="ENSGT00940000156559"/>
<sequence>MSGRDVIGIAKTGSGKTAAFIWPMLVHIMDQPELKKGDGPVGLIVAPTRELCQQIYFECKRFGKVYGLRSVCCYGGGNMHEQQKGLSDGCEIVVATPGRIIDHVKKKNTNLLRVTYLVFDEADRMFEMGFEYQVRSIANHVRPDRQTLLFSATFRKRIERLARDILTDPVRIIQGDVGEANADVTQIVEVFKTADMKWKWLLRRIIPFTSEGSLLVFVTKKANAEELATNLINEGHDVALIHGDMQQYDRNNVITNFKKKQVATLVATDVAARGLDIPLIRNVINYDVARDIDTHTHRIGRTGRAGQKGTAYTLVTSKDTYFSGDLVRNLEGAGQRVPDDLLQLALQNSKFRKSRYKHGSGKQISNFKTRDRPGFGATASSTTSTMASFRAAAAAGVMGGRASSMKDYFKNQYKSNFVQSSEPAAASTWNSGDGFKHPNSKRKKKSRWDS</sequence>
<evidence type="ECO:0000256" key="7">
    <source>
        <dbReference type="ARBA" id="ARBA00023242"/>
    </source>
</evidence>
<dbReference type="SUPFAM" id="SSF52540">
    <property type="entry name" value="P-loop containing nucleoside triphosphate hydrolases"/>
    <property type="match status" value="1"/>
</dbReference>
<dbReference type="FunCoup" id="F6T7R0">
    <property type="interactions" value="68"/>
</dbReference>
<evidence type="ECO:0000256" key="4">
    <source>
        <dbReference type="ARBA" id="ARBA00022801"/>
    </source>
</evidence>
<dbReference type="CDD" id="cd18787">
    <property type="entry name" value="SF2_C_DEAD"/>
    <property type="match status" value="1"/>
</dbReference>
<evidence type="ECO:0000256" key="9">
    <source>
        <dbReference type="SAM" id="MobiDB-lite"/>
    </source>
</evidence>
<keyword evidence="3 8" id="KW-0547">Nucleotide-binding</keyword>
<dbReference type="Gene3D" id="3.40.50.300">
    <property type="entry name" value="P-loop containing nucleotide triphosphate hydrolases"/>
    <property type="match status" value="2"/>
</dbReference>
<feature type="compositionally biased region" description="Polar residues" evidence="9">
    <location>
        <begin position="420"/>
        <end position="431"/>
    </location>
</feature>
<proteinExistence type="inferred from homology"/>
<protein>
    <recommendedName>
        <fullName evidence="2">RNA helicase</fullName>
        <ecNumber evidence="2">3.6.4.13</ecNumber>
    </recommendedName>
</protein>
<comment type="subcellular location">
    <subcellularLocation>
        <location evidence="1">Nucleus</location>
    </subcellularLocation>
</comment>
<dbReference type="PROSITE" id="PS51194">
    <property type="entry name" value="HELICASE_CTER"/>
    <property type="match status" value="1"/>
</dbReference>
<organism evidence="12 13">
    <name type="scientific">Ciona intestinalis</name>
    <name type="common">Transparent sea squirt</name>
    <name type="synonym">Ascidia intestinalis</name>
    <dbReference type="NCBI Taxonomy" id="7719"/>
    <lineage>
        <taxon>Eukaryota</taxon>
        <taxon>Metazoa</taxon>
        <taxon>Chordata</taxon>
        <taxon>Tunicata</taxon>
        <taxon>Ascidiacea</taxon>
        <taxon>Phlebobranchia</taxon>
        <taxon>Cionidae</taxon>
        <taxon>Ciona</taxon>
    </lineage>
</organism>
<feature type="domain" description="Helicase ATP-binding" evidence="10">
    <location>
        <begin position="1"/>
        <end position="172"/>
    </location>
</feature>
<feature type="compositionally biased region" description="Basic residues" evidence="9">
    <location>
        <begin position="438"/>
        <end position="450"/>
    </location>
</feature>
<dbReference type="SMART" id="SM00487">
    <property type="entry name" value="DEXDc"/>
    <property type="match status" value="1"/>
</dbReference>
<dbReference type="Proteomes" id="UP000008144">
    <property type="component" value="Chromosome 4"/>
</dbReference>
<dbReference type="HOGENOM" id="CLU_003041_1_5_1"/>
<dbReference type="PROSITE" id="PS00039">
    <property type="entry name" value="DEAD_ATP_HELICASE"/>
    <property type="match status" value="1"/>
</dbReference>
<dbReference type="Pfam" id="PF00271">
    <property type="entry name" value="Helicase_C"/>
    <property type="match status" value="1"/>
</dbReference>
<dbReference type="InterPro" id="IPR014001">
    <property type="entry name" value="Helicase_ATP-bd"/>
</dbReference>
<dbReference type="FunFam" id="3.40.50.300:FF:000524">
    <property type="entry name" value="ATP-dependent RNA helicase DDX42"/>
    <property type="match status" value="1"/>
</dbReference>